<organism evidence="15 16">
    <name type="scientific">Thalassospira mesophila</name>
    <dbReference type="NCBI Taxonomy" id="1293891"/>
    <lineage>
        <taxon>Bacteria</taxon>
        <taxon>Pseudomonadati</taxon>
        <taxon>Pseudomonadota</taxon>
        <taxon>Alphaproteobacteria</taxon>
        <taxon>Rhodospirillales</taxon>
        <taxon>Thalassospiraceae</taxon>
        <taxon>Thalassospira</taxon>
    </lineage>
</organism>
<dbReference type="InterPro" id="IPR022689">
    <property type="entry name" value="Iron_dep_repressor"/>
</dbReference>
<evidence type="ECO:0000256" key="4">
    <source>
        <dbReference type="ARBA" id="ARBA00022386"/>
    </source>
</evidence>
<accession>A0A1Y2L5C6</accession>
<evidence type="ECO:0000256" key="12">
    <source>
        <dbReference type="ARBA" id="ARBA00025185"/>
    </source>
</evidence>
<keyword evidence="10" id="KW-0804">Transcription</keyword>
<dbReference type="Pfam" id="PF02742">
    <property type="entry name" value="Fe_dep_repr_C"/>
    <property type="match status" value="1"/>
</dbReference>
<evidence type="ECO:0000259" key="14">
    <source>
        <dbReference type="PROSITE" id="PS50944"/>
    </source>
</evidence>
<dbReference type="GO" id="GO:0005737">
    <property type="term" value="C:cytoplasm"/>
    <property type="evidence" value="ECO:0007669"/>
    <property type="project" value="UniProtKB-SubCell"/>
</dbReference>
<dbReference type="InterPro" id="IPR050536">
    <property type="entry name" value="DtxR_MntR_Metal-Reg"/>
</dbReference>
<dbReference type="Pfam" id="PF01325">
    <property type="entry name" value="Fe_dep_repress"/>
    <property type="match status" value="1"/>
</dbReference>
<keyword evidence="16" id="KW-1185">Reference proteome</keyword>
<dbReference type="InterPro" id="IPR001367">
    <property type="entry name" value="Fe_dep_repressor"/>
</dbReference>
<evidence type="ECO:0000313" key="15">
    <source>
        <dbReference type="EMBL" id="OSQ40871.1"/>
    </source>
</evidence>
<evidence type="ECO:0000256" key="13">
    <source>
        <dbReference type="ARBA" id="ARBA00032593"/>
    </source>
</evidence>
<comment type="caution">
    <text evidence="15">The sequence shown here is derived from an EMBL/GenBank/DDBJ whole genome shotgun (WGS) entry which is preliminary data.</text>
</comment>
<evidence type="ECO:0000256" key="8">
    <source>
        <dbReference type="ARBA" id="ARBA00023125"/>
    </source>
</evidence>
<proteinExistence type="inferred from homology"/>
<keyword evidence="9" id="KW-0010">Activator</keyword>
<comment type="subunit">
    <text evidence="3">Homodimer.</text>
</comment>
<sequence length="147" mass="16278">MAGGAALPPKENHAETFARLRDAHAREVTEDYVEMIADLIVEEGEARAVSLAERFGVTPATVNNTIKRLERDGFVSSRPYRSIFLTDAGQTLADKCRDRHKIVYDFLIALGLDAQIAEFDAEGIEHHVSAETLDVFRAFTKSSKGEI</sequence>
<keyword evidence="8" id="KW-0238">DNA-binding</keyword>
<dbReference type="SUPFAM" id="SSF46785">
    <property type="entry name" value="Winged helix' DNA-binding domain"/>
    <property type="match status" value="1"/>
</dbReference>
<evidence type="ECO:0000313" key="16">
    <source>
        <dbReference type="Proteomes" id="UP000193391"/>
    </source>
</evidence>
<name>A0A1Y2L5C6_9PROT</name>
<comment type="similarity">
    <text evidence="2">Belongs to the DtxR/MntR family.</text>
</comment>
<dbReference type="AlphaFoldDB" id="A0A1Y2L5C6"/>
<dbReference type="InterPro" id="IPR036421">
    <property type="entry name" value="Fe_dep_repressor_sf"/>
</dbReference>
<reference evidence="15 16" key="1">
    <citation type="submission" date="2014-03" db="EMBL/GenBank/DDBJ databases">
        <title>The draft genome sequence of Thalassospira mesophila JCM 18969.</title>
        <authorList>
            <person name="Lai Q."/>
            <person name="Shao Z."/>
        </authorList>
    </citation>
    <scope>NUCLEOTIDE SEQUENCE [LARGE SCALE GENOMIC DNA]</scope>
    <source>
        <strain evidence="15 16">JCM 18969</strain>
    </source>
</reference>
<keyword evidence="11" id="KW-0464">Manganese</keyword>
<evidence type="ECO:0000256" key="1">
    <source>
        <dbReference type="ARBA" id="ARBA00004496"/>
    </source>
</evidence>
<feature type="domain" description="HTH dtxR-type" evidence="14">
    <location>
        <begin position="25"/>
        <end position="86"/>
    </location>
</feature>
<evidence type="ECO:0000256" key="7">
    <source>
        <dbReference type="ARBA" id="ARBA00023015"/>
    </source>
</evidence>
<dbReference type="GO" id="GO:0046914">
    <property type="term" value="F:transition metal ion binding"/>
    <property type="evidence" value="ECO:0007669"/>
    <property type="project" value="InterPro"/>
</dbReference>
<evidence type="ECO:0000256" key="9">
    <source>
        <dbReference type="ARBA" id="ARBA00023159"/>
    </source>
</evidence>
<comment type="subcellular location">
    <subcellularLocation>
        <location evidence="1">Cytoplasm</location>
    </subcellularLocation>
</comment>
<dbReference type="Gene3D" id="1.10.10.10">
    <property type="entry name" value="Winged helix-like DNA-binding domain superfamily/Winged helix DNA-binding domain"/>
    <property type="match status" value="1"/>
</dbReference>
<dbReference type="InterPro" id="IPR036390">
    <property type="entry name" value="WH_DNA-bd_sf"/>
</dbReference>
<evidence type="ECO:0000256" key="2">
    <source>
        <dbReference type="ARBA" id="ARBA00007871"/>
    </source>
</evidence>
<dbReference type="InterPro" id="IPR036388">
    <property type="entry name" value="WH-like_DNA-bd_sf"/>
</dbReference>
<evidence type="ECO:0000256" key="10">
    <source>
        <dbReference type="ARBA" id="ARBA00023163"/>
    </source>
</evidence>
<dbReference type="Gene3D" id="1.10.60.10">
    <property type="entry name" value="Iron dependent repressor, metal binding and dimerisation domain"/>
    <property type="match status" value="1"/>
</dbReference>
<dbReference type="STRING" id="1293891.TMES_04255"/>
<dbReference type="GO" id="GO:0046983">
    <property type="term" value="F:protein dimerization activity"/>
    <property type="evidence" value="ECO:0007669"/>
    <property type="project" value="InterPro"/>
</dbReference>
<gene>
    <name evidence="15" type="ORF">TMES_04255</name>
</gene>
<keyword evidence="6" id="KW-0678">Repressor</keyword>
<dbReference type="GO" id="GO:0003700">
    <property type="term" value="F:DNA-binding transcription factor activity"/>
    <property type="evidence" value="ECO:0007669"/>
    <property type="project" value="InterPro"/>
</dbReference>
<keyword evidence="7" id="KW-0805">Transcription regulation</keyword>
<evidence type="ECO:0000256" key="5">
    <source>
        <dbReference type="ARBA" id="ARBA00022490"/>
    </source>
</evidence>
<evidence type="ECO:0000256" key="6">
    <source>
        <dbReference type="ARBA" id="ARBA00022491"/>
    </source>
</evidence>
<dbReference type="InterPro" id="IPR000835">
    <property type="entry name" value="HTH_MarR-typ"/>
</dbReference>
<dbReference type="PANTHER" id="PTHR33238:SF11">
    <property type="entry name" value="TRANSCRIPTIONAL REGULATOR MNTR"/>
    <property type="match status" value="1"/>
</dbReference>
<dbReference type="Proteomes" id="UP000193391">
    <property type="component" value="Unassembled WGS sequence"/>
</dbReference>
<comment type="function">
    <text evidence="12">In the presence of manganese, represses expression of mntH and mntS. Up-regulates expression of mntP.</text>
</comment>
<dbReference type="PANTHER" id="PTHR33238">
    <property type="entry name" value="IRON (METAL) DEPENDENT REPRESSOR, DTXR FAMILY"/>
    <property type="match status" value="1"/>
</dbReference>
<dbReference type="InterPro" id="IPR022687">
    <property type="entry name" value="HTH_DTXR"/>
</dbReference>
<protein>
    <recommendedName>
        <fullName evidence="4">Transcriptional regulator MntR</fullName>
    </recommendedName>
    <alternativeName>
        <fullName evidence="13">Manganese transport regulator</fullName>
    </alternativeName>
</protein>
<dbReference type="SMART" id="SM00347">
    <property type="entry name" value="HTH_MARR"/>
    <property type="match status" value="1"/>
</dbReference>
<evidence type="ECO:0000256" key="11">
    <source>
        <dbReference type="ARBA" id="ARBA00023211"/>
    </source>
</evidence>
<dbReference type="EMBL" id="JFKA01000001">
    <property type="protein sequence ID" value="OSQ40871.1"/>
    <property type="molecule type" value="Genomic_DNA"/>
</dbReference>
<dbReference type="GO" id="GO:0003677">
    <property type="term" value="F:DNA binding"/>
    <property type="evidence" value="ECO:0007669"/>
    <property type="project" value="UniProtKB-KW"/>
</dbReference>
<dbReference type="RefSeq" id="WP_085579645.1">
    <property type="nucleotide sequence ID" value="NZ_JFKA01000001.1"/>
</dbReference>
<dbReference type="OrthoDB" id="9791355at2"/>
<evidence type="ECO:0000256" key="3">
    <source>
        <dbReference type="ARBA" id="ARBA00011738"/>
    </source>
</evidence>
<keyword evidence="5" id="KW-0963">Cytoplasm</keyword>
<dbReference type="SMART" id="SM00529">
    <property type="entry name" value="HTH_DTXR"/>
    <property type="match status" value="1"/>
</dbReference>
<dbReference type="NCBIfam" id="NF008273">
    <property type="entry name" value="PRK11050.1"/>
    <property type="match status" value="1"/>
</dbReference>
<dbReference type="PROSITE" id="PS50944">
    <property type="entry name" value="HTH_DTXR"/>
    <property type="match status" value="1"/>
</dbReference>